<reference evidence="1 2" key="1">
    <citation type="submission" date="2014-04" db="EMBL/GenBank/DDBJ databases">
        <authorList>
            <consortium name="DOE Joint Genome Institute"/>
            <person name="Kuo A."/>
            <person name="Kohler A."/>
            <person name="Costa M.D."/>
            <person name="Nagy L.G."/>
            <person name="Floudas D."/>
            <person name="Copeland A."/>
            <person name="Barry K.W."/>
            <person name="Cichocki N."/>
            <person name="Veneault-Fourrey C."/>
            <person name="LaButti K."/>
            <person name="Lindquist E.A."/>
            <person name="Lipzen A."/>
            <person name="Lundell T."/>
            <person name="Morin E."/>
            <person name="Murat C."/>
            <person name="Sun H."/>
            <person name="Tunlid A."/>
            <person name="Henrissat B."/>
            <person name="Grigoriev I.V."/>
            <person name="Hibbett D.S."/>
            <person name="Martin F."/>
            <person name="Nordberg H.P."/>
            <person name="Cantor M.N."/>
            <person name="Hua S.X."/>
        </authorList>
    </citation>
    <scope>NUCLEOTIDE SEQUENCE [LARGE SCALE GENOMIC DNA]</scope>
    <source>
        <strain evidence="1 2">Marx 270</strain>
    </source>
</reference>
<dbReference type="AlphaFoldDB" id="A0A0C3N5M1"/>
<organism evidence="1 2">
    <name type="scientific">Pisolithus tinctorius Marx 270</name>
    <dbReference type="NCBI Taxonomy" id="870435"/>
    <lineage>
        <taxon>Eukaryota</taxon>
        <taxon>Fungi</taxon>
        <taxon>Dikarya</taxon>
        <taxon>Basidiomycota</taxon>
        <taxon>Agaricomycotina</taxon>
        <taxon>Agaricomycetes</taxon>
        <taxon>Agaricomycetidae</taxon>
        <taxon>Boletales</taxon>
        <taxon>Sclerodermatineae</taxon>
        <taxon>Pisolithaceae</taxon>
        <taxon>Pisolithus</taxon>
    </lineage>
</organism>
<feature type="non-terminal residue" evidence="1">
    <location>
        <position position="80"/>
    </location>
</feature>
<dbReference type="InParanoid" id="A0A0C3N5M1"/>
<accession>A0A0C3N5M1</accession>
<keyword evidence="2" id="KW-1185">Reference proteome</keyword>
<gene>
    <name evidence="1" type="ORF">M404DRAFT_99484</name>
</gene>
<dbReference type="Proteomes" id="UP000054217">
    <property type="component" value="Unassembled WGS sequence"/>
</dbReference>
<evidence type="ECO:0000313" key="2">
    <source>
        <dbReference type="Proteomes" id="UP000054217"/>
    </source>
</evidence>
<reference evidence="2" key="2">
    <citation type="submission" date="2015-01" db="EMBL/GenBank/DDBJ databases">
        <title>Evolutionary Origins and Diversification of the Mycorrhizal Mutualists.</title>
        <authorList>
            <consortium name="DOE Joint Genome Institute"/>
            <consortium name="Mycorrhizal Genomics Consortium"/>
            <person name="Kohler A."/>
            <person name="Kuo A."/>
            <person name="Nagy L.G."/>
            <person name="Floudas D."/>
            <person name="Copeland A."/>
            <person name="Barry K.W."/>
            <person name="Cichocki N."/>
            <person name="Veneault-Fourrey C."/>
            <person name="LaButti K."/>
            <person name="Lindquist E.A."/>
            <person name="Lipzen A."/>
            <person name="Lundell T."/>
            <person name="Morin E."/>
            <person name="Murat C."/>
            <person name="Riley R."/>
            <person name="Ohm R."/>
            <person name="Sun H."/>
            <person name="Tunlid A."/>
            <person name="Henrissat B."/>
            <person name="Grigoriev I.V."/>
            <person name="Hibbett D.S."/>
            <person name="Martin F."/>
        </authorList>
    </citation>
    <scope>NUCLEOTIDE SEQUENCE [LARGE SCALE GENOMIC DNA]</scope>
    <source>
        <strain evidence="2">Marx 270</strain>
    </source>
</reference>
<sequence length="80" mass="9293">MLSVLRNDWLPYQCRPQSYDLEKYHGAILCPRGMRCLDDIEKVQMCTSCRKALTAKPPRQPKDAIANFQYYALSELPQDV</sequence>
<protein>
    <submittedName>
        <fullName evidence="1">Uncharacterized protein</fullName>
    </submittedName>
</protein>
<dbReference type="HOGENOM" id="CLU_171994_0_0_1"/>
<dbReference type="STRING" id="870435.A0A0C3N5M1"/>
<dbReference type="EMBL" id="KN832048">
    <property type="protein sequence ID" value="KIN96354.1"/>
    <property type="molecule type" value="Genomic_DNA"/>
</dbReference>
<dbReference type="OrthoDB" id="2689466at2759"/>
<name>A0A0C3N5M1_PISTI</name>
<proteinExistence type="predicted"/>
<evidence type="ECO:0000313" key="1">
    <source>
        <dbReference type="EMBL" id="KIN96354.1"/>
    </source>
</evidence>